<dbReference type="RefSeq" id="WP_387698742.1">
    <property type="nucleotide sequence ID" value="NZ_JBIAMX010000001.1"/>
</dbReference>
<keyword evidence="2" id="KW-0732">Signal</keyword>
<dbReference type="InterPro" id="IPR046576">
    <property type="entry name" value="DUF6636"/>
</dbReference>
<accession>A0ABW6PGM9</accession>
<protein>
    <submittedName>
        <fullName evidence="3">DUF6636 domain-containing protein</fullName>
    </submittedName>
</protein>
<dbReference type="EMBL" id="JBIAMX010000001">
    <property type="protein sequence ID" value="MFF0541542.1"/>
    <property type="molecule type" value="Genomic_DNA"/>
</dbReference>
<evidence type="ECO:0000256" key="1">
    <source>
        <dbReference type="SAM" id="MobiDB-lite"/>
    </source>
</evidence>
<proteinExistence type="predicted"/>
<dbReference type="Proteomes" id="UP001601444">
    <property type="component" value="Unassembled WGS sequence"/>
</dbReference>
<name>A0ABW6PGM9_9NOCA</name>
<organism evidence="3 4">
    <name type="scientific">Nocardia thailandica</name>
    <dbReference type="NCBI Taxonomy" id="257275"/>
    <lineage>
        <taxon>Bacteria</taxon>
        <taxon>Bacillati</taxon>
        <taxon>Actinomycetota</taxon>
        <taxon>Actinomycetes</taxon>
        <taxon>Mycobacteriales</taxon>
        <taxon>Nocardiaceae</taxon>
        <taxon>Nocardia</taxon>
    </lineage>
</organism>
<evidence type="ECO:0000256" key="2">
    <source>
        <dbReference type="SAM" id="SignalP"/>
    </source>
</evidence>
<sequence length="205" mass="20659">MRKLWMVAAAIVVAGGAVGCAAEPDPAPAPGTTVTAAPSGGNTAAPGTSSAPAVGDPGTTRPSTLPDRDDATVDARDYQQGGAYYFQSPTGNIMCGFYVEGMGGVGCQLASTRVIPAELRPSCDDSPARKVAAQVEGGSARFFCTSQGVFVGMPTDGSGKGGGRILNYGDTLIVRGLSCTSTQAGVRCDDGRHGFTVSADAQTLF</sequence>
<dbReference type="PROSITE" id="PS51257">
    <property type="entry name" value="PROKAR_LIPOPROTEIN"/>
    <property type="match status" value="1"/>
</dbReference>
<reference evidence="3 4" key="1">
    <citation type="submission" date="2024-10" db="EMBL/GenBank/DDBJ databases">
        <title>The Natural Products Discovery Center: Release of the First 8490 Sequenced Strains for Exploring Actinobacteria Biosynthetic Diversity.</title>
        <authorList>
            <person name="Kalkreuter E."/>
            <person name="Kautsar S.A."/>
            <person name="Yang D."/>
            <person name="Bader C.D."/>
            <person name="Teijaro C.N."/>
            <person name="Fluegel L."/>
            <person name="Davis C.M."/>
            <person name="Simpson J.R."/>
            <person name="Lauterbach L."/>
            <person name="Steele A.D."/>
            <person name="Gui C."/>
            <person name="Meng S."/>
            <person name="Li G."/>
            <person name="Viehrig K."/>
            <person name="Ye F."/>
            <person name="Su P."/>
            <person name="Kiefer A.F."/>
            <person name="Nichols A."/>
            <person name="Cepeda A.J."/>
            <person name="Yan W."/>
            <person name="Fan B."/>
            <person name="Jiang Y."/>
            <person name="Adhikari A."/>
            <person name="Zheng C.-J."/>
            <person name="Schuster L."/>
            <person name="Cowan T.M."/>
            <person name="Smanski M.J."/>
            <person name="Chevrette M.G."/>
            <person name="De Carvalho L.P.S."/>
            <person name="Shen B."/>
        </authorList>
    </citation>
    <scope>NUCLEOTIDE SEQUENCE [LARGE SCALE GENOMIC DNA]</scope>
    <source>
        <strain evidence="3 4">NPDC004045</strain>
    </source>
</reference>
<comment type="caution">
    <text evidence="3">The sequence shown here is derived from an EMBL/GenBank/DDBJ whole genome shotgun (WGS) entry which is preliminary data.</text>
</comment>
<feature type="compositionally biased region" description="Low complexity" evidence="1">
    <location>
        <begin position="30"/>
        <end position="41"/>
    </location>
</feature>
<feature type="region of interest" description="Disordered" evidence="1">
    <location>
        <begin position="27"/>
        <end position="70"/>
    </location>
</feature>
<feature type="chain" id="PRO_5047070496" evidence="2">
    <location>
        <begin position="22"/>
        <end position="205"/>
    </location>
</feature>
<gene>
    <name evidence="3" type="ORF">ACFYTF_01740</name>
</gene>
<feature type="signal peptide" evidence="2">
    <location>
        <begin position="1"/>
        <end position="21"/>
    </location>
</feature>
<keyword evidence="4" id="KW-1185">Reference proteome</keyword>
<evidence type="ECO:0000313" key="3">
    <source>
        <dbReference type="EMBL" id="MFF0541542.1"/>
    </source>
</evidence>
<evidence type="ECO:0000313" key="4">
    <source>
        <dbReference type="Proteomes" id="UP001601444"/>
    </source>
</evidence>
<dbReference type="Pfam" id="PF20341">
    <property type="entry name" value="DUF6636"/>
    <property type="match status" value="1"/>
</dbReference>